<dbReference type="OrthoDB" id="6397696at2"/>
<dbReference type="AlphaFoldDB" id="A0A1H0LCT6"/>
<accession>A0A1H0LCT6</accession>
<gene>
    <name evidence="2" type="ORF">SAMN04487957_10994</name>
</gene>
<organism evidence="2 3">
    <name type="scientific">Halomonas shengliensis</name>
    <dbReference type="NCBI Taxonomy" id="419597"/>
    <lineage>
        <taxon>Bacteria</taxon>
        <taxon>Pseudomonadati</taxon>
        <taxon>Pseudomonadota</taxon>
        <taxon>Gammaproteobacteria</taxon>
        <taxon>Oceanospirillales</taxon>
        <taxon>Halomonadaceae</taxon>
        <taxon>Halomonas</taxon>
    </lineage>
</organism>
<dbReference type="STRING" id="419597.SAMN04487957_10994"/>
<evidence type="ECO:0000313" key="2">
    <source>
        <dbReference type="EMBL" id="SDO65846.1"/>
    </source>
</evidence>
<dbReference type="RefSeq" id="WP_089680107.1">
    <property type="nucleotide sequence ID" value="NZ_FNIV01000009.1"/>
</dbReference>
<keyword evidence="1" id="KW-0732">Signal</keyword>
<evidence type="ECO:0008006" key="4">
    <source>
        <dbReference type="Google" id="ProtNLM"/>
    </source>
</evidence>
<dbReference type="SUPFAM" id="SSF48452">
    <property type="entry name" value="TPR-like"/>
    <property type="match status" value="1"/>
</dbReference>
<evidence type="ECO:0000256" key="1">
    <source>
        <dbReference type="SAM" id="SignalP"/>
    </source>
</evidence>
<dbReference type="Proteomes" id="UP000199075">
    <property type="component" value="Unassembled WGS sequence"/>
</dbReference>
<reference evidence="3" key="1">
    <citation type="submission" date="2016-10" db="EMBL/GenBank/DDBJ databases">
        <authorList>
            <person name="Varghese N."/>
            <person name="Submissions S."/>
        </authorList>
    </citation>
    <scope>NUCLEOTIDE SEQUENCE [LARGE SCALE GENOMIC DNA]</scope>
    <source>
        <strain evidence="3">CGMCC 1.6444</strain>
    </source>
</reference>
<protein>
    <recommendedName>
        <fullName evidence="4">Tetratricopeptide repeat-containing protein</fullName>
    </recommendedName>
</protein>
<keyword evidence="3" id="KW-1185">Reference proteome</keyword>
<evidence type="ECO:0000313" key="3">
    <source>
        <dbReference type="Proteomes" id="UP000199075"/>
    </source>
</evidence>
<feature type="signal peptide" evidence="1">
    <location>
        <begin position="1"/>
        <end position="24"/>
    </location>
</feature>
<dbReference type="InterPro" id="IPR011990">
    <property type="entry name" value="TPR-like_helical_dom_sf"/>
</dbReference>
<dbReference type="Gene3D" id="1.25.40.10">
    <property type="entry name" value="Tetratricopeptide repeat domain"/>
    <property type="match status" value="1"/>
</dbReference>
<sequence>MHHRGYLPVGLLLCWLVAVTPAQAAPPLEAAFIEDLQRLEARLQGGEPAAVEERALAQARRLAGGNAADRWARALYLQLAAGAASRQGEPARAADLLAEARRLDGLEAAQHDRWLHDEARLRLAAGERELGSELLAQWLSRHPGEPGDHWRLTRALAELERWEAAATWLDQALAATPRPDPRQQALAAAVLRRAGREEEALSLLTAGLADSRDPAHWREAAALAQRAGEPGRAAAIWEAGWRAGVLTGSEALRRRIELHLAGGTPARAAEQLAAALASGALDDDEANRRLLAQAWERARDRERALAAWQAVAELSEKGEDWQRLGRLAHAWGRDALAERALAQAGQHPAP</sequence>
<feature type="chain" id="PRO_5011621348" description="Tetratricopeptide repeat-containing protein" evidence="1">
    <location>
        <begin position="25"/>
        <end position="350"/>
    </location>
</feature>
<proteinExistence type="predicted"/>
<name>A0A1H0LCT6_9GAMM</name>
<dbReference type="EMBL" id="FNIV01000009">
    <property type="protein sequence ID" value="SDO65846.1"/>
    <property type="molecule type" value="Genomic_DNA"/>
</dbReference>